<evidence type="ECO:0000256" key="7">
    <source>
        <dbReference type="ARBA" id="ARBA00023211"/>
    </source>
</evidence>
<accession>A0ABZ2CC29</accession>
<organism evidence="9 10">
    <name type="scientific">Niallia oryzisoli</name>
    <dbReference type="NCBI Taxonomy" id="1737571"/>
    <lineage>
        <taxon>Bacteria</taxon>
        <taxon>Bacillati</taxon>
        <taxon>Bacillota</taxon>
        <taxon>Bacilli</taxon>
        <taxon>Bacillales</taxon>
        <taxon>Bacillaceae</taxon>
        <taxon>Niallia</taxon>
    </lineage>
</organism>
<dbReference type="Pfam" id="PF02659">
    <property type="entry name" value="Mntp"/>
    <property type="match status" value="1"/>
</dbReference>
<keyword evidence="10" id="KW-1185">Reference proteome</keyword>
<protein>
    <recommendedName>
        <fullName evidence="8">Putative manganese efflux pump MntP</fullName>
    </recommendedName>
</protein>
<comment type="subcellular location">
    <subcellularLocation>
        <location evidence="8">Cell membrane</location>
        <topology evidence="8">Multi-pass membrane protein</topology>
    </subcellularLocation>
</comment>
<dbReference type="InterPro" id="IPR003810">
    <property type="entry name" value="Mntp/YtaF"/>
</dbReference>
<reference evidence="9 10" key="1">
    <citation type="submission" date="2023-10" db="EMBL/GenBank/DDBJ databases">
        <title>Niallia locisalis sp.nov. isolated from a salt pond sample.</title>
        <authorList>
            <person name="Li X.-J."/>
            <person name="Dong L."/>
        </authorList>
    </citation>
    <scope>NUCLEOTIDE SEQUENCE [LARGE SCALE GENOMIC DNA]</scope>
    <source>
        <strain evidence="9 10">DSM 29761</strain>
    </source>
</reference>
<dbReference type="HAMAP" id="MF_01521">
    <property type="entry name" value="MntP_pump"/>
    <property type="match status" value="1"/>
</dbReference>
<feature type="transmembrane region" description="Helical" evidence="8">
    <location>
        <begin position="128"/>
        <end position="152"/>
    </location>
</feature>
<dbReference type="PANTHER" id="PTHR35529">
    <property type="entry name" value="MANGANESE EFFLUX PUMP MNTP-RELATED"/>
    <property type="match status" value="1"/>
</dbReference>
<comment type="similarity">
    <text evidence="8">Belongs to the MntP (TC 9.B.29) family.</text>
</comment>
<evidence type="ECO:0000256" key="3">
    <source>
        <dbReference type="ARBA" id="ARBA00022692"/>
    </source>
</evidence>
<evidence type="ECO:0000313" key="9">
    <source>
        <dbReference type="EMBL" id="WVX81300.1"/>
    </source>
</evidence>
<comment type="function">
    <text evidence="8">Probably functions as a manganese efflux pump.</text>
</comment>
<feature type="transmembrane region" description="Helical" evidence="8">
    <location>
        <begin position="71"/>
        <end position="92"/>
    </location>
</feature>
<evidence type="ECO:0000256" key="6">
    <source>
        <dbReference type="ARBA" id="ARBA00023136"/>
    </source>
</evidence>
<evidence type="ECO:0000313" key="10">
    <source>
        <dbReference type="Proteomes" id="UP001357223"/>
    </source>
</evidence>
<keyword evidence="7 8" id="KW-0464">Manganese</keyword>
<keyword evidence="2 8" id="KW-1003">Cell membrane</keyword>
<feature type="transmembrane region" description="Helical" evidence="8">
    <location>
        <begin position="164"/>
        <end position="182"/>
    </location>
</feature>
<evidence type="ECO:0000256" key="1">
    <source>
        <dbReference type="ARBA" id="ARBA00022448"/>
    </source>
</evidence>
<evidence type="ECO:0000256" key="5">
    <source>
        <dbReference type="ARBA" id="ARBA00023065"/>
    </source>
</evidence>
<keyword evidence="5 8" id="KW-0406">Ion transport</keyword>
<sequence length="184" mass="19868">MPPIIGEFITIIIMAFALGMDAFSISLGMGMYKLRMRQVFYIGMTIGIFHIFMPLFGMVAGRFLSDQFGTVAVYIGGALLMILGVQMIWSSLGNDDARLITPVGFGLILFALSVSLDSFSVGLSLGIYGAQTVVVLACFGAGATLLSWFGLLIGRRVQDWLGKYSEVLGGAILLFFGIKLLFPL</sequence>
<name>A0ABZ2CC29_9BACI</name>
<dbReference type="InterPro" id="IPR022929">
    <property type="entry name" value="Put_MntP"/>
</dbReference>
<feature type="transmembrane region" description="Helical" evidence="8">
    <location>
        <begin position="39"/>
        <end position="59"/>
    </location>
</feature>
<evidence type="ECO:0000256" key="8">
    <source>
        <dbReference type="HAMAP-Rule" id="MF_01521"/>
    </source>
</evidence>
<keyword evidence="6 8" id="KW-0472">Membrane</keyword>
<dbReference type="RefSeq" id="WP_338450229.1">
    <property type="nucleotide sequence ID" value="NZ_CP137640.1"/>
</dbReference>
<gene>
    <name evidence="8" type="primary">mntP</name>
    <name evidence="9" type="ORF">R4Z09_29815</name>
</gene>
<dbReference type="PANTHER" id="PTHR35529:SF1">
    <property type="entry name" value="MANGANESE EFFLUX PUMP MNTP-RELATED"/>
    <property type="match status" value="1"/>
</dbReference>
<keyword evidence="4 8" id="KW-1133">Transmembrane helix</keyword>
<proteinExistence type="inferred from homology"/>
<feature type="transmembrane region" description="Helical" evidence="8">
    <location>
        <begin position="99"/>
        <end position="116"/>
    </location>
</feature>
<evidence type="ECO:0000256" key="4">
    <source>
        <dbReference type="ARBA" id="ARBA00022989"/>
    </source>
</evidence>
<keyword evidence="3 8" id="KW-0812">Transmembrane</keyword>
<evidence type="ECO:0000256" key="2">
    <source>
        <dbReference type="ARBA" id="ARBA00022475"/>
    </source>
</evidence>
<keyword evidence="1 8" id="KW-0813">Transport</keyword>
<feature type="transmembrane region" description="Helical" evidence="8">
    <location>
        <begin position="6"/>
        <end position="27"/>
    </location>
</feature>
<dbReference type="Proteomes" id="UP001357223">
    <property type="component" value="Chromosome"/>
</dbReference>
<dbReference type="EMBL" id="CP137640">
    <property type="protein sequence ID" value="WVX81300.1"/>
    <property type="molecule type" value="Genomic_DNA"/>
</dbReference>